<dbReference type="EMBL" id="CAICTM010000488">
    <property type="protein sequence ID" value="CAB9511530.1"/>
    <property type="molecule type" value="Genomic_DNA"/>
</dbReference>
<protein>
    <submittedName>
        <fullName evidence="3">Transcriptional regulator</fullName>
    </submittedName>
</protein>
<feature type="domain" description="DUF6824" evidence="2">
    <location>
        <begin position="54"/>
        <end position="140"/>
    </location>
</feature>
<sequence length="280" mass="31056">MMHQDNYNHLPYERLAWQSPNSTMAMPVSSKASDRTADTGGWSMTGIAYPGKHDVMLGRGGESNYHAGNLTFRSFIQEHKIRYQKARKQEKPIIALEVVLAWRELSPPGRFLARVDPSRADSLWEDVGDEQACKRAGRTLGEKSSNKTSPKRKHSSKSSDAEQTKDKGVASIEPVPSRPKTPQEGQSVNILSSNSVEEEGRPNKKRKLRAPSPDTTASGASMYSDKSSPIVTPDNTVTLVEESRAMAFLDTPMYTAKPRSQQLMDDLPTAEFLTQTVVFD</sequence>
<evidence type="ECO:0000313" key="3">
    <source>
        <dbReference type="EMBL" id="CAB9511530.1"/>
    </source>
</evidence>
<gene>
    <name evidence="3" type="ORF">SEMRO_489_G153290.1</name>
</gene>
<organism evidence="3 4">
    <name type="scientific">Seminavis robusta</name>
    <dbReference type="NCBI Taxonomy" id="568900"/>
    <lineage>
        <taxon>Eukaryota</taxon>
        <taxon>Sar</taxon>
        <taxon>Stramenopiles</taxon>
        <taxon>Ochrophyta</taxon>
        <taxon>Bacillariophyta</taxon>
        <taxon>Bacillariophyceae</taxon>
        <taxon>Bacillariophycidae</taxon>
        <taxon>Naviculales</taxon>
        <taxon>Naviculaceae</taxon>
        <taxon>Seminavis</taxon>
    </lineage>
</organism>
<name>A0A9N8E076_9STRA</name>
<feature type="compositionally biased region" description="Polar residues" evidence="1">
    <location>
        <begin position="213"/>
        <end position="231"/>
    </location>
</feature>
<evidence type="ECO:0000259" key="2">
    <source>
        <dbReference type="Pfam" id="PF20710"/>
    </source>
</evidence>
<dbReference type="InterPro" id="IPR049227">
    <property type="entry name" value="DUF6824"/>
</dbReference>
<comment type="caution">
    <text evidence="3">The sequence shown here is derived from an EMBL/GenBank/DDBJ whole genome shotgun (WGS) entry which is preliminary data.</text>
</comment>
<dbReference type="AlphaFoldDB" id="A0A9N8E076"/>
<feature type="compositionally biased region" description="Basic and acidic residues" evidence="1">
    <location>
        <begin position="157"/>
        <end position="168"/>
    </location>
</feature>
<feature type="compositionally biased region" description="Polar residues" evidence="1">
    <location>
        <begin position="183"/>
        <end position="195"/>
    </location>
</feature>
<reference evidence="3" key="1">
    <citation type="submission" date="2020-06" db="EMBL/GenBank/DDBJ databases">
        <authorList>
            <consortium name="Plant Systems Biology data submission"/>
        </authorList>
    </citation>
    <scope>NUCLEOTIDE SEQUENCE</scope>
    <source>
        <strain evidence="3">D6</strain>
    </source>
</reference>
<feature type="region of interest" description="Disordered" evidence="1">
    <location>
        <begin position="135"/>
        <end position="231"/>
    </location>
</feature>
<accession>A0A9N8E076</accession>
<evidence type="ECO:0000256" key="1">
    <source>
        <dbReference type="SAM" id="MobiDB-lite"/>
    </source>
</evidence>
<dbReference type="Proteomes" id="UP001153069">
    <property type="component" value="Unassembled WGS sequence"/>
</dbReference>
<proteinExistence type="predicted"/>
<keyword evidence="4" id="KW-1185">Reference proteome</keyword>
<dbReference type="Pfam" id="PF20710">
    <property type="entry name" value="DUF6824"/>
    <property type="match status" value="1"/>
</dbReference>
<evidence type="ECO:0000313" key="4">
    <source>
        <dbReference type="Proteomes" id="UP001153069"/>
    </source>
</evidence>